<dbReference type="InterPro" id="IPR029063">
    <property type="entry name" value="SAM-dependent_MTases_sf"/>
</dbReference>
<dbReference type="CDD" id="cd02440">
    <property type="entry name" value="AdoMet_MTases"/>
    <property type="match status" value="1"/>
</dbReference>
<dbReference type="InterPro" id="IPR003356">
    <property type="entry name" value="DNA_methylase_A-5"/>
</dbReference>
<dbReference type="GO" id="GO:0032259">
    <property type="term" value="P:methylation"/>
    <property type="evidence" value="ECO:0007669"/>
    <property type="project" value="UniProtKB-KW"/>
</dbReference>
<dbReference type="GO" id="GO:0009007">
    <property type="term" value="F:site-specific DNA-methyltransferase (adenine-specific) activity"/>
    <property type="evidence" value="ECO:0007669"/>
    <property type="project" value="UniProtKB-EC"/>
</dbReference>
<dbReference type="Gene3D" id="1.20.1260.30">
    <property type="match status" value="1"/>
</dbReference>
<dbReference type="OrthoDB" id="9814572at2"/>
<evidence type="ECO:0000259" key="9">
    <source>
        <dbReference type="Pfam" id="PF12161"/>
    </source>
</evidence>
<dbReference type="EMBL" id="SZVO01000001">
    <property type="protein sequence ID" value="TKT94152.1"/>
    <property type="molecule type" value="Genomic_DNA"/>
</dbReference>
<keyword evidence="11" id="KW-1185">Reference proteome</keyword>
<comment type="catalytic activity">
    <reaction evidence="7">
        <text>a 2'-deoxyadenosine in DNA + S-adenosyl-L-methionine = an N(6)-methyl-2'-deoxyadenosine in DNA + S-adenosyl-L-homocysteine + H(+)</text>
        <dbReference type="Rhea" id="RHEA:15197"/>
        <dbReference type="Rhea" id="RHEA-COMP:12418"/>
        <dbReference type="Rhea" id="RHEA-COMP:12419"/>
        <dbReference type="ChEBI" id="CHEBI:15378"/>
        <dbReference type="ChEBI" id="CHEBI:57856"/>
        <dbReference type="ChEBI" id="CHEBI:59789"/>
        <dbReference type="ChEBI" id="CHEBI:90615"/>
        <dbReference type="ChEBI" id="CHEBI:90616"/>
        <dbReference type="EC" id="2.1.1.72"/>
    </reaction>
</comment>
<keyword evidence="4 10" id="KW-0808">Transferase</keyword>
<proteinExistence type="inferred from homology"/>
<dbReference type="GO" id="GO:0003677">
    <property type="term" value="F:DNA binding"/>
    <property type="evidence" value="ECO:0007669"/>
    <property type="project" value="InterPro"/>
</dbReference>
<dbReference type="Gene3D" id="3.40.50.150">
    <property type="entry name" value="Vaccinia Virus protein VP39"/>
    <property type="match status" value="1"/>
</dbReference>
<comment type="similarity">
    <text evidence="1">Belongs to the N(4)/N(6)-methyltransferase family.</text>
</comment>
<dbReference type="SUPFAM" id="SSF53335">
    <property type="entry name" value="S-adenosyl-L-methionine-dependent methyltransferases"/>
    <property type="match status" value="1"/>
</dbReference>
<organism evidence="10 11">
    <name type="scientific">Dyadobacter frigoris</name>
    <dbReference type="NCBI Taxonomy" id="2576211"/>
    <lineage>
        <taxon>Bacteria</taxon>
        <taxon>Pseudomonadati</taxon>
        <taxon>Bacteroidota</taxon>
        <taxon>Cytophagia</taxon>
        <taxon>Cytophagales</taxon>
        <taxon>Spirosomataceae</taxon>
        <taxon>Dyadobacter</taxon>
    </lineage>
</organism>
<gene>
    <name evidence="10" type="ORF">FDK13_02770</name>
</gene>
<evidence type="ECO:0000256" key="3">
    <source>
        <dbReference type="ARBA" id="ARBA00022603"/>
    </source>
</evidence>
<dbReference type="Pfam" id="PF02384">
    <property type="entry name" value="N6_Mtase"/>
    <property type="match status" value="1"/>
</dbReference>
<dbReference type="PANTHER" id="PTHR42933">
    <property type="entry name" value="SLR6095 PROTEIN"/>
    <property type="match status" value="1"/>
</dbReference>
<keyword evidence="3 10" id="KW-0489">Methyltransferase</keyword>
<dbReference type="PRINTS" id="PR00507">
    <property type="entry name" value="N12N6MTFRASE"/>
</dbReference>
<feature type="domain" description="N6 adenine-specific DNA methyltransferase N-terminal" evidence="9">
    <location>
        <begin position="9"/>
        <end position="137"/>
    </location>
</feature>
<evidence type="ECO:0000259" key="8">
    <source>
        <dbReference type="Pfam" id="PF02384"/>
    </source>
</evidence>
<keyword evidence="6" id="KW-0680">Restriction system</keyword>
<dbReference type="Proteomes" id="UP000304900">
    <property type="component" value="Unassembled WGS sequence"/>
</dbReference>
<sequence length="529" mass="59996">MSKLDLQTLESWLWDSANILRGSIDSSDFKNYIFGLLFLKRVNDVHTEEVDAIVERDGISREDAEDETYFKVPQEARWDEIKKFTENIGIALDIAFATIERDNNKGLNNLEGVLTSTKFGDKEKLSDEVLQRLLSHFNKYSLKNQDLYTPDLLGDAYEYLIKQFADDAGKKGGEFYSPRGVVQTIVRLIKPQPRQKVYDPTCGSGGMLIESAKYVAELPDGKVGNNINISLYGQEKNLGTWAIGKMNMLLHNYNDADLRKGDTLNDPKHKNEDNELMLFDRVIANPPFSQDGWWTSAETSQEVKVDKDGNEKKLTPNYQKSVVDPYGRFQYGIPPRGYADTAFLQHMIAVLKQDGKAGVVLPHGTLFRSGTEGAIREKLLKSDLIECIVGLPSALFYNTGIPASIWIINKSKAAHLKNKVVIIDASNEYKEGKNQNELIELNISKIVSTYDHFVTTKLEEVPDEKYARIVDLEEIAGNDYNLNISRYIDTTEVENEVDLYKVKNTILELEAREKEIDEKLFAFLMEMGL</sequence>
<dbReference type="GO" id="GO:0008170">
    <property type="term" value="F:N-methyltransferase activity"/>
    <property type="evidence" value="ECO:0007669"/>
    <property type="project" value="InterPro"/>
</dbReference>
<dbReference type="EC" id="2.1.1.72" evidence="2"/>
<evidence type="ECO:0000256" key="5">
    <source>
        <dbReference type="ARBA" id="ARBA00022691"/>
    </source>
</evidence>
<reference evidence="10 11" key="1">
    <citation type="submission" date="2019-05" db="EMBL/GenBank/DDBJ databases">
        <title>Dyadobacter AR-3-8 sp. nov., isolated from arctic soil.</title>
        <authorList>
            <person name="Chaudhary D.K."/>
        </authorList>
    </citation>
    <scope>NUCLEOTIDE SEQUENCE [LARGE SCALE GENOMIC DNA]</scope>
    <source>
        <strain evidence="10 11">AR-3-8</strain>
    </source>
</reference>
<dbReference type="InterPro" id="IPR038333">
    <property type="entry name" value="T1MK-like_N_sf"/>
</dbReference>
<evidence type="ECO:0000313" key="10">
    <source>
        <dbReference type="EMBL" id="TKT94152.1"/>
    </source>
</evidence>
<dbReference type="AlphaFoldDB" id="A0A4U6D9F5"/>
<comment type="caution">
    <text evidence="10">The sequence shown here is derived from an EMBL/GenBank/DDBJ whole genome shotgun (WGS) entry which is preliminary data.</text>
</comment>
<evidence type="ECO:0000256" key="4">
    <source>
        <dbReference type="ARBA" id="ARBA00022679"/>
    </source>
</evidence>
<dbReference type="RefSeq" id="WP_137338441.1">
    <property type="nucleotide sequence ID" value="NZ_SZVO01000001.1"/>
</dbReference>
<accession>A0A4U6D9F5</accession>
<dbReference type="GO" id="GO:0009307">
    <property type="term" value="P:DNA restriction-modification system"/>
    <property type="evidence" value="ECO:0007669"/>
    <property type="project" value="UniProtKB-KW"/>
</dbReference>
<evidence type="ECO:0000256" key="6">
    <source>
        <dbReference type="ARBA" id="ARBA00022747"/>
    </source>
</evidence>
<protein>
    <recommendedName>
        <fullName evidence="2">site-specific DNA-methyltransferase (adenine-specific)</fullName>
        <ecNumber evidence="2">2.1.1.72</ecNumber>
    </recommendedName>
</protein>
<dbReference type="InterPro" id="IPR051537">
    <property type="entry name" value="DNA_Adenine_Mtase"/>
</dbReference>
<dbReference type="InterPro" id="IPR022749">
    <property type="entry name" value="D12N6_MeTrfase_N"/>
</dbReference>
<evidence type="ECO:0000256" key="2">
    <source>
        <dbReference type="ARBA" id="ARBA00011900"/>
    </source>
</evidence>
<dbReference type="Pfam" id="PF12161">
    <property type="entry name" value="HsdM_N"/>
    <property type="match status" value="1"/>
</dbReference>
<evidence type="ECO:0000256" key="1">
    <source>
        <dbReference type="ARBA" id="ARBA00006594"/>
    </source>
</evidence>
<keyword evidence="5" id="KW-0949">S-adenosyl-L-methionine</keyword>
<feature type="domain" description="DNA methylase adenine-specific" evidence="8">
    <location>
        <begin position="150"/>
        <end position="495"/>
    </location>
</feature>
<dbReference type="PANTHER" id="PTHR42933:SF3">
    <property type="entry name" value="TYPE I RESTRICTION ENZYME MJAVIII METHYLASE SUBUNIT"/>
    <property type="match status" value="1"/>
</dbReference>
<evidence type="ECO:0000313" key="11">
    <source>
        <dbReference type="Proteomes" id="UP000304900"/>
    </source>
</evidence>
<evidence type="ECO:0000256" key="7">
    <source>
        <dbReference type="ARBA" id="ARBA00047942"/>
    </source>
</evidence>
<name>A0A4U6D9F5_9BACT</name>